<dbReference type="Proteomes" id="UP001164305">
    <property type="component" value="Chromosome"/>
</dbReference>
<dbReference type="PANTHER" id="PTHR43649">
    <property type="entry name" value="ARABINOSE-BINDING PROTEIN-RELATED"/>
    <property type="match status" value="1"/>
</dbReference>
<comment type="similarity">
    <text evidence="2">Belongs to the bacterial solute-binding protein 1 family.</text>
</comment>
<dbReference type="PANTHER" id="PTHR43649:SF28">
    <property type="entry name" value="BINDING PROTEIN COMPONENT OF ABC SUGAR TRANSPORTER-RELATED"/>
    <property type="match status" value="1"/>
</dbReference>
<dbReference type="InterPro" id="IPR006059">
    <property type="entry name" value="SBP"/>
</dbReference>
<evidence type="ECO:0000256" key="1">
    <source>
        <dbReference type="ARBA" id="ARBA00004196"/>
    </source>
</evidence>
<dbReference type="EMBL" id="CP107020">
    <property type="protein sequence ID" value="UYG17367.1"/>
    <property type="molecule type" value="Genomic_DNA"/>
</dbReference>
<accession>A0ABY6G2M2</accession>
<sequence length="426" mass="45016">MLNRRNFLALSSAGIAVGALAACGDDSGGGGGDKSKEVEVFTWWAQGSEKAGLDALVEVFKKQHSDFTFVNGAVAGGAGSAAKDMLQSRLQAGDPPDTFQAHAGAELADYIDAAQIQDVSSLYDDYGLTDAFPQDLVDRLTVDGKIYSIPSNIHRSNMVWGSTEALTKAGIDPATPPADVDAFIANLDKAKAAGVTPLSIATTWTQINLLEAILMADLGADGYNGLFDGSTAWDSADVTTALQQFEKMMGYTNTDRDGLDWPDATQQLIDNTAAYNVMGDWAVAAFQEAKLAENDQYVYFPLPGKDKIFGFLADSFTLPEGAPNEDGAKAWLETISSTDGQLAFNLAKGSIPARTDTDNSKFGPYQQTALTSFKEDTICPSIAHGAAVPIAWLNDISDATSQFTSGASDLAAYQKALVDAADKHAA</sequence>
<gene>
    <name evidence="8" type="ORF">BRM3_02740</name>
</gene>
<evidence type="ECO:0000256" key="3">
    <source>
        <dbReference type="ARBA" id="ARBA00022448"/>
    </source>
</evidence>
<evidence type="ECO:0000256" key="5">
    <source>
        <dbReference type="ARBA" id="ARBA00049629"/>
    </source>
</evidence>
<feature type="signal peptide" evidence="7">
    <location>
        <begin position="1"/>
        <end position="21"/>
    </location>
</feature>
<reference evidence="8" key="1">
    <citation type="submission" date="2022-10" db="EMBL/GenBank/DDBJ databases">
        <title>Whole-Genome Sequencing of Brachybacterium huguangmaarense BRM-3, Isolated from Betula schmidtii.</title>
        <authorList>
            <person name="Haam D."/>
        </authorList>
    </citation>
    <scope>NUCLEOTIDE SEQUENCE</scope>
    <source>
        <strain evidence="8">BRM-3</strain>
    </source>
</reference>
<proteinExistence type="inferred from homology"/>
<evidence type="ECO:0000256" key="2">
    <source>
        <dbReference type="ARBA" id="ARBA00008520"/>
    </source>
</evidence>
<dbReference type="RefSeq" id="WP_263594576.1">
    <property type="nucleotide sequence ID" value="NZ_CP107020.1"/>
</dbReference>
<evidence type="ECO:0000256" key="6">
    <source>
        <dbReference type="ARBA" id="ARBA00049753"/>
    </source>
</evidence>
<organism evidence="8 9">
    <name type="scientific">Brachybacterium huguangmaarense</name>
    <dbReference type="NCBI Taxonomy" id="1652028"/>
    <lineage>
        <taxon>Bacteria</taxon>
        <taxon>Bacillati</taxon>
        <taxon>Actinomycetota</taxon>
        <taxon>Actinomycetes</taxon>
        <taxon>Micrococcales</taxon>
        <taxon>Dermabacteraceae</taxon>
        <taxon>Brachybacterium</taxon>
    </lineage>
</organism>
<keyword evidence="3" id="KW-0813">Transport</keyword>
<keyword evidence="4 7" id="KW-0732">Signal</keyword>
<dbReference type="PROSITE" id="PS51257">
    <property type="entry name" value="PROKAR_LIPOPROTEIN"/>
    <property type="match status" value="1"/>
</dbReference>
<evidence type="ECO:0000256" key="7">
    <source>
        <dbReference type="SAM" id="SignalP"/>
    </source>
</evidence>
<evidence type="ECO:0000256" key="4">
    <source>
        <dbReference type="ARBA" id="ARBA00022729"/>
    </source>
</evidence>
<dbReference type="Gene3D" id="3.40.190.10">
    <property type="entry name" value="Periplasmic binding protein-like II"/>
    <property type="match status" value="2"/>
</dbReference>
<protein>
    <recommendedName>
        <fullName evidence="6">Probable sugar-binding periplasmic protein</fullName>
    </recommendedName>
</protein>
<feature type="chain" id="PRO_5045818635" description="Probable sugar-binding periplasmic protein" evidence="7">
    <location>
        <begin position="22"/>
        <end position="426"/>
    </location>
</feature>
<evidence type="ECO:0000313" key="9">
    <source>
        <dbReference type="Proteomes" id="UP001164305"/>
    </source>
</evidence>
<comment type="function">
    <text evidence="5">Part of a binding-protein-dependent transport system for a sugar.</text>
</comment>
<dbReference type="SUPFAM" id="SSF53850">
    <property type="entry name" value="Periplasmic binding protein-like II"/>
    <property type="match status" value="1"/>
</dbReference>
<keyword evidence="9" id="KW-1185">Reference proteome</keyword>
<dbReference type="Pfam" id="PF01547">
    <property type="entry name" value="SBP_bac_1"/>
    <property type="match status" value="1"/>
</dbReference>
<evidence type="ECO:0000313" key="8">
    <source>
        <dbReference type="EMBL" id="UYG17367.1"/>
    </source>
</evidence>
<name>A0ABY6G2M2_9MICO</name>
<dbReference type="InterPro" id="IPR050490">
    <property type="entry name" value="Bact_solute-bd_prot1"/>
</dbReference>
<comment type="subcellular location">
    <subcellularLocation>
        <location evidence="1">Cell envelope</location>
    </subcellularLocation>
</comment>